<dbReference type="InterPro" id="IPR052048">
    <property type="entry name" value="ST_Response_Regulator"/>
</dbReference>
<proteinExistence type="predicted"/>
<comment type="caution">
    <text evidence="2">The sequence shown here is derived from an EMBL/GenBank/DDBJ whole genome shotgun (WGS) entry which is preliminary data.</text>
</comment>
<gene>
    <name evidence="2" type="ORF">S03H2_27802</name>
</gene>
<dbReference type="Pfam" id="PF00072">
    <property type="entry name" value="Response_reg"/>
    <property type="match status" value="1"/>
</dbReference>
<accession>X1G413</accession>
<dbReference type="InterPro" id="IPR001789">
    <property type="entry name" value="Sig_transdc_resp-reg_receiver"/>
</dbReference>
<dbReference type="GO" id="GO:0000160">
    <property type="term" value="P:phosphorelay signal transduction system"/>
    <property type="evidence" value="ECO:0007669"/>
    <property type="project" value="InterPro"/>
</dbReference>
<dbReference type="PANTHER" id="PTHR43228">
    <property type="entry name" value="TWO-COMPONENT RESPONSE REGULATOR"/>
    <property type="match status" value="1"/>
</dbReference>
<name>X1G413_9ZZZZ</name>
<protein>
    <recommendedName>
        <fullName evidence="1">Response regulatory domain-containing protein</fullName>
    </recommendedName>
</protein>
<dbReference type="Gene3D" id="3.40.50.2300">
    <property type="match status" value="1"/>
</dbReference>
<dbReference type="InterPro" id="IPR011006">
    <property type="entry name" value="CheY-like_superfamily"/>
</dbReference>
<dbReference type="PROSITE" id="PS50110">
    <property type="entry name" value="RESPONSE_REGULATORY"/>
    <property type="match status" value="1"/>
</dbReference>
<feature type="domain" description="Response regulatory" evidence="1">
    <location>
        <begin position="3"/>
        <end position="118"/>
    </location>
</feature>
<sequence>MVSIFIVEDDLSLQRLYGMMLTTFGFEVVDKASNGKEAIEKFKSFSPKPDIILLDHRMPVKNGIDTTIELIKFNSHTKIIFTSADNSIKGRALEIGAISFIEKPFSVIQLQTEINRVFNLV</sequence>
<evidence type="ECO:0000313" key="2">
    <source>
        <dbReference type="EMBL" id="GAH51952.1"/>
    </source>
</evidence>
<evidence type="ECO:0000259" key="1">
    <source>
        <dbReference type="PROSITE" id="PS50110"/>
    </source>
</evidence>
<dbReference type="SUPFAM" id="SSF52172">
    <property type="entry name" value="CheY-like"/>
    <property type="match status" value="1"/>
</dbReference>
<dbReference type="AlphaFoldDB" id="X1G413"/>
<dbReference type="PANTHER" id="PTHR43228:SF1">
    <property type="entry name" value="TWO-COMPONENT RESPONSE REGULATOR ARR22"/>
    <property type="match status" value="1"/>
</dbReference>
<organism evidence="2">
    <name type="scientific">marine sediment metagenome</name>
    <dbReference type="NCBI Taxonomy" id="412755"/>
    <lineage>
        <taxon>unclassified sequences</taxon>
        <taxon>metagenomes</taxon>
        <taxon>ecological metagenomes</taxon>
    </lineage>
</organism>
<reference evidence="2" key="1">
    <citation type="journal article" date="2014" name="Front. Microbiol.">
        <title>High frequency of phylogenetically diverse reductive dehalogenase-homologous genes in deep subseafloor sedimentary metagenomes.</title>
        <authorList>
            <person name="Kawai M."/>
            <person name="Futagami T."/>
            <person name="Toyoda A."/>
            <person name="Takaki Y."/>
            <person name="Nishi S."/>
            <person name="Hori S."/>
            <person name="Arai W."/>
            <person name="Tsubouchi T."/>
            <person name="Morono Y."/>
            <person name="Uchiyama I."/>
            <person name="Ito T."/>
            <person name="Fujiyama A."/>
            <person name="Inagaki F."/>
            <person name="Takami H."/>
        </authorList>
    </citation>
    <scope>NUCLEOTIDE SEQUENCE</scope>
    <source>
        <strain evidence="2">Expedition CK06-06</strain>
    </source>
</reference>
<dbReference type="SMART" id="SM00448">
    <property type="entry name" value="REC"/>
    <property type="match status" value="1"/>
</dbReference>
<dbReference type="EMBL" id="BARU01016735">
    <property type="protein sequence ID" value="GAH51952.1"/>
    <property type="molecule type" value="Genomic_DNA"/>
</dbReference>